<accession>A0ACD4WTR1</accession>
<dbReference type="Proteomes" id="UP001303608">
    <property type="component" value="Chromosome"/>
</dbReference>
<organism evidence="1 2">
    <name type="scientific">Streptomyces violaceoruber</name>
    <dbReference type="NCBI Taxonomy" id="1935"/>
    <lineage>
        <taxon>Bacteria</taxon>
        <taxon>Bacillati</taxon>
        <taxon>Actinomycetota</taxon>
        <taxon>Actinomycetes</taxon>
        <taxon>Kitasatosporales</taxon>
        <taxon>Streptomycetaceae</taxon>
        <taxon>Streptomyces</taxon>
        <taxon>Streptomyces violaceoruber group</taxon>
    </lineage>
</organism>
<evidence type="ECO:0000313" key="2">
    <source>
        <dbReference type="Proteomes" id="UP001303608"/>
    </source>
</evidence>
<evidence type="ECO:0000313" key="1">
    <source>
        <dbReference type="EMBL" id="WOZ00965.1"/>
    </source>
</evidence>
<reference evidence="1" key="1">
    <citation type="submission" date="2023-10" db="EMBL/GenBank/DDBJ databases">
        <title>The genome sequence of Streptomyces violaceoruber CGMCC 4.1801.</title>
        <authorList>
            <person name="Mo P."/>
        </authorList>
    </citation>
    <scope>NUCLEOTIDE SEQUENCE</scope>
    <source>
        <strain evidence="1">CGMCC 4.1801</strain>
    </source>
</reference>
<dbReference type="EMBL" id="CP137734">
    <property type="protein sequence ID" value="WOZ00965.1"/>
    <property type="molecule type" value="Genomic_DNA"/>
</dbReference>
<gene>
    <name evidence="1" type="ORF">R2E43_27360</name>
</gene>
<proteinExistence type="predicted"/>
<protein>
    <submittedName>
        <fullName evidence="1">Uncharacterized protein</fullName>
    </submittedName>
</protein>
<name>A0ACD4WTR1_STRVN</name>
<keyword evidence="2" id="KW-1185">Reference proteome</keyword>
<sequence>MSAKKNAPAATGAHNDQQAGGSEATVATGDPIALCRAKDTRTIGGGHVWLLVVRRCPHCRRSHTHGGGSGDEPFYGHRTAHCTTARPGAGYWLQPAEEPQ</sequence>